<dbReference type="GO" id="GO:0000981">
    <property type="term" value="F:DNA-binding transcription factor activity, RNA polymerase II-specific"/>
    <property type="evidence" value="ECO:0007669"/>
    <property type="project" value="InterPro"/>
</dbReference>
<keyword evidence="9" id="KW-1185">Reference proteome</keyword>
<dbReference type="PROSITE" id="PS00463">
    <property type="entry name" value="ZN2_CY6_FUNGAL_1"/>
    <property type="match status" value="1"/>
</dbReference>
<evidence type="ECO:0000256" key="2">
    <source>
        <dbReference type="ARBA" id="ARBA00022833"/>
    </source>
</evidence>
<keyword evidence="5" id="KW-0804">Transcription</keyword>
<dbReference type="InterPro" id="IPR001138">
    <property type="entry name" value="Zn2Cys6_DnaBD"/>
</dbReference>
<dbReference type="Proteomes" id="UP001301958">
    <property type="component" value="Unassembled WGS sequence"/>
</dbReference>
<proteinExistence type="predicted"/>
<evidence type="ECO:0000313" key="8">
    <source>
        <dbReference type="EMBL" id="KAK4220857.1"/>
    </source>
</evidence>
<evidence type="ECO:0000259" key="7">
    <source>
        <dbReference type="PROSITE" id="PS50048"/>
    </source>
</evidence>
<gene>
    <name evidence="8" type="ORF">QBC38DRAFT_550407</name>
</gene>
<evidence type="ECO:0000313" key="9">
    <source>
        <dbReference type="Proteomes" id="UP001301958"/>
    </source>
</evidence>
<feature type="domain" description="Zn(2)-C6 fungal-type" evidence="7">
    <location>
        <begin position="18"/>
        <end position="46"/>
    </location>
</feature>
<keyword evidence="6" id="KW-0539">Nucleus</keyword>
<dbReference type="PROSITE" id="PS50048">
    <property type="entry name" value="ZN2_CY6_FUNGAL_2"/>
    <property type="match status" value="1"/>
</dbReference>
<sequence>MMEPKRARLGFYRKVKTGCLTCKARKVKCDEAKPHCQRCTTTGRKCNGYQSSAAAGTQKRAITILSSHPSGLFQSDAERRSFSFFQTRAGKLLGGHFNQSFWSRQVMQAAIHYPAIRHLVIALGSAYENLETGNPSKRSEFAFEQCNISIKLLAAPSNDESQTPEQIASVLTASVLFIYLASVQGYIAEAVQHVQSAMKLLKNYDQQQLASPPTSKFPIPLSQLRGLLLSIYGQLRIMIDSVDDNTEKNDMLVSNLQPATLFLSIDEAHSHVEQLLFNTQAFMQHTFYHPPITLKQQESAVARHRHLCQVLHSSRDALDLFESKYWVSDTATQQGIATLKLYHLIVSIRLRLNIFAPQDRENSYDAEDLDRSFREMLALCEVLASSESETARPGCTSGLGYIMPLHMIAARCRDPIVRKKALNLLLASKTTEGLWNGRVSGIIALETINIEEEGKVGRVREVKVEFRGERGAVVKYVTMKDWEEGRAERGRTRGVRERCVEW</sequence>
<keyword evidence="1" id="KW-0479">Metal-binding</keyword>
<dbReference type="SUPFAM" id="SSF57701">
    <property type="entry name" value="Zn2/Cys6 DNA-binding domain"/>
    <property type="match status" value="1"/>
</dbReference>
<dbReference type="Gene3D" id="4.10.240.10">
    <property type="entry name" value="Zn(2)-C6 fungal-type DNA-binding domain"/>
    <property type="match status" value="1"/>
</dbReference>
<protein>
    <recommendedName>
        <fullName evidence="7">Zn(2)-C6 fungal-type domain-containing protein</fullName>
    </recommendedName>
</protein>
<dbReference type="PANTHER" id="PTHR36206:SF12">
    <property type="entry name" value="ASPERCRYPTIN BIOSYNTHESIS CLUSTER-SPECIFIC TRANSCRIPTION REGULATOR ATNN-RELATED"/>
    <property type="match status" value="1"/>
</dbReference>
<organism evidence="8 9">
    <name type="scientific">Podospora fimiseda</name>
    <dbReference type="NCBI Taxonomy" id="252190"/>
    <lineage>
        <taxon>Eukaryota</taxon>
        <taxon>Fungi</taxon>
        <taxon>Dikarya</taxon>
        <taxon>Ascomycota</taxon>
        <taxon>Pezizomycotina</taxon>
        <taxon>Sordariomycetes</taxon>
        <taxon>Sordariomycetidae</taxon>
        <taxon>Sordariales</taxon>
        <taxon>Podosporaceae</taxon>
        <taxon>Podospora</taxon>
    </lineage>
</organism>
<evidence type="ECO:0000256" key="1">
    <source>
        <dbReference type="ARBA" id="ARBA00022723"/>
    </source>
</evidence>
<keyword evidence="3" id="KW-0805">Transcription regulation</keyword>
<dbReference type="EMBL" id="MU865625">
    <property type="protein sequence ID" value="KAK4220857.1"/>
    <property type="molecule type" value="Genomic_DNA"/>
</dbReference>
<dbReference type="GO" id="GO:0003677">
    <property type="term" value="F:DNA binding"/>
    <property type="evidence" value="ECO:0007669"/>
    <property type="project" value="UniProtKB-KW"/>
</dbReference>
<dbReference type="AlphaFoldDB" id="A0AAN6YR48"/>
<evidence type="ECO:0000256" key="6">
    <source>
        <dbReference type="ARBA" id="ARBA00023242"/>
    </source>
</evidence>
<dbReference type="InterPro" id="IPR052360">
    <property type="entry name" value="Transcr_Regulatory_Proteins"/>
</dbReference>
<dbReference type="SMART" id="SM00066">
    <property type="entry name" value="GAL4"/>
    <property type="match status" value="1"/>
</dbReference>
<dbReference type="InterPro" id="IPR036864">
    <property type="entry name" value="Zn2-C6_fun-type_DNA-bd_sf"/>
</dbReference>
<evidence type="ECO:0000256" key="4">
    <source>
        <dbReference type="ARBA" id="ARBA00023125"/>
    </source>
</evidence>
<evidence type="ECO:0000256" key="3">
    <source>
        <dbReference type="ARBA" id="ARBA00023015"/>
    </source>
</evidence>
<name>A0AAN6YR48_9PEZI</name>
<accession>A0AAN6YR48</accession>
<evidence type="ECO:0000256" key="5">
    <source>
        <dbReference type="ARBA" id="ARBA00023163"/>
    </source>
</evidence>
<reference evidence="8" key="2">
    <citation type="submission" date="2023-05" db="EMBL/GenBank/DDBJ databases">
        <authorList>
            <consortium name="Lawrence Berkeley National Laboratory"/>
            <person name="Steindorff A."/>
            <person name="Hensen N."/>
            <person name="Bonometti L."/>
            <person name="Westerberg I."/>
            <person name="Brannstrom I.O."/>
            <person name="Guillou S."/>
            <person name="Cros-Aarteil S."/>
            <person name="Calhoun S."/>
            <person name="Haridas S."/>
            <person name="Kuo A."/>
            <person name="Mondo S."/>
            <person name="Pangilinan J."/>
            <person name="Riley R."/>
            <person name="Labutti K."/>
            <person name="Andreopoulos B."/>
            <person name="Lipzen A."/>
            <person name="Chen C."/>
            <person name="Yanf M."/>
            <person name="Daum C."/>
            <person name="Ng V."/>
            <person name="Clum A."/>
            <person name="Ohm R."/>
            <person name="Martin F."/>
            <person name="Silar P."/>
            <person name="Natvig D."/>
            <person name="Lalanne C."/>
            <person name="Gautier V."/>
            <person name="Ament-Velasquez S.L."/>
            <person name="Kruys A."/>
            <person name="Hutchinson M.I."/>
            <person name="Powell A.J."/>
            <person name="Barry K."/>
            <person name="Miller A.N."/>
            <person name="Grigoriev I.V."/>
            <person name="Debuchy R."/>
            <person name="Gladieux P."/>
            <person name="Thoren M.H."/>
            <person name="Johannesson H."/>
        </authorList>
    </citation>
    <scope>NUCLEOTIDE SEQUENCE</scope>
    <source>
        <strain evidence="8">CBS 990.96</strain>
    </source>
</reference>
<dbReference type="PANTHER" id="PTHR36206">
    <property type="entry name" value="ASPERCRYPTIN BIOSYNTHESIS CLUSTER-SPECIFIC TRANSCRIPTION REGULATOR ATNN-RELATED"/>
    <property type="match status" value="1"/>
</dbReference>
<keyword evidence="4" id="KW-0238">DNA-binding</keyword>
<keyword evidence="2" id="KW-0862">Zinc</keyword>
<comment type="caution">
    <text evidence="8">The sequence shown here is derived from an EMBL/GenBank/DDBJ whole genome shotgun (WGS) entry which is preliminary data.</text>
</comment>
<reference evidence="8" key="1">
    <citation type="journal article" date="2023" name="Mol. Phylogenet. Evol.">
        <title>Genome-scale phylogeny and comparative genomics of the fungal order Sordariales.</title>
        <authorList>
            <person name="Hensen N."/>
            <person name="Bonometti L."/>
            <person name="Westerberg I."/>
            <person name="Brannstrom I.O."/>
            <person name="Guillou S."/>
            <person name="Cros-Aarteil S."/>
            <person name="Calhoun S."/>
            <person name="Haridas S."/>
            <person name="Kuo A."/>
            <person name="Mondo S."/>
            <person name="Pangilinan J."/>
            <person name="Riley R."/>
            <person name="LaButti K."/>
            <person name="Andreopoulos B."/>
            <person name="Lipzen A."/>
            <person name="Chen C."/>
            <person name="Yan M."/>
            <person name="Daum C."/>
            <person name="Ng V."/>
            <person name="Clum A."/>
            <person name="Steindorff A."/>
            <person name="Ohm R.A."/>
            <person name="Martin F."/>
            <person name="Silar P."/>
            <person name="Natvig D.O."/>
            <person name="Lalanne C."/>
            <person name="Gautier V."/>
            <person name="Ament-Velasquez S.L."/>
            <person name="Kruys A."/>
            <person name="Hutchinson M.I."/>
            <person name="Powell A.J."/>
            <person name="Barry K."/>
            <person name="Miller A.N."/>
            <person name="Grigoriev I.V."/>
            <person name="Debuchy R."/>
            <person name="Gladieux P."/>
            <person name="Hiltunen Thoren M."/>
            <person name="Johannesson H."/>
        </authorList>
    </citation>
    <scope>NUCLEOTIDE SEQUENCE</scope>
    <source>
        <strain evidence="8">CBS 990.96</strain>
    </source>
</reference>
<dbReference type="CDD" id="cd00067">
    <property type="entry name" value="GAL4"/>
    <property type="match status" value="1"/>
</dbReference>
<dbReference type="Pfam" id="PF00172">
    <property type="entry name" value="Zn_clus"/>
    <property type="match status" value="1"/>
</dbReference>
<dbReference type="GO" id="GO:0008270">
    <property type="term" value="F:zinc ion binding"/>
    <property type="evidence" value="ECO:0007669"/>
    <property type="project" value="InterPro"/>
</dbReference>